<proteinExistence type="predicted"/>
<dbReference type="Proteomes" id="UP001062846">
    <property type="component" value="Chromosome 13"/>
</dbReference>
<keyword evidence="2" id="KW-1185">Reference proteome</keyword>
<accession>A0ACC0LBC4</accession>
<gene>
    <name evidence="1" type="ORF">RHMOL_Rhmol13G0275600</name>
</gene>
<evidence type="ECO:0000313" key="2">
    <source>
        <dbReference type="Proteomes" id="UP001062846"/>
    </source>
</evidence>
<reference evidence="1" key="1">
    <citation type="submission" date="2022-02" db="EMBL/GenBank/DDBJ databases">
        <title>Plant Genome Project.</title>
        <authorList>
            <person name="Zhang R.-G."/>
        </authorList>
    </citation>
    <scope>NUCLEOTIDE SEQUENCE</scope>
    <source>
        <strain evidence="1">AT1</strain>
    </source>
</reference>
<protein>
    <submittedName>
        <fullName evidence="1">Uncharacterized protein</fullName>
    </submittedName>
</protein>
<organism evidence="1 2">
    <name type="scientific">Rhododendron molle</name>
    <name type="common">Chinese azalea</name>
    <name type="synonym">Azalea mollis</name>
    <dbReference type="NCBI Taxonomy" id="49168"/>
    <lineage>
        <taxon>Eukaryota</taxon>
        <taxon>Viridiplantae</taxon>
        <taxon>Streptophyta</taxon>
        <taxon>Embryophyta</taxon>
        <taxon>Tracheophyta</taxon>
        <taxon>Spermatophyta</taxon>
        <taxon>Magnoliopsida</taxon>
        <taxon>eudicotyledons</taxon>
        <taxon>Gunneridae</taxon>
        <taxon>Pentapetalae</taxon>
        <taxon>asterids</taxon>
        <taxon>Ericales</taxon>
        <taxon>Ericaceae</taxon>
        <taxon>Ericoideae</taxon>
        <taxon>Rhodoreae</taxon>
        <taxon>Rhododendron</taxon>
    </lineage>
</organism>
<sequence>MHNKRFSTTLTQPGYPSEYTTRTSQRLCYLRELKYVANFHPYDVSFKSDAGERKPAELHRGGAAVHGHGATSGQRRPPVAQCVQRADVHKGGVRDAAGEPAVERDSDGPHVRCGYFDDVPTPVQGVPNPDGIVSPGPDFFDFDRLGVRVPTMVVSPWIEKGTVVHGPNGVPTATSEYEHSSIPATVKNIFNLPSFLTNMDAWAGSFDDIVQTRQQPRTDCPGTYRT</sequence>
<name>A0ACC0LBC4_RHOML</name>
<comment type="caution">
    <text evidence="1">The sequence shown here is derived from an EMBL/GenBank/DDBJ whole genome shotgun (WGS) entry which is preliminary data.</text>
</comment>
<dbReference type="EMBL" id="CM046400">
    <property type="protein sequence ID" value="KAI8526016.1"/>
    <property type="molecule type" value="Genomic_DNA"/>
</dbReference>
<evidence type="ECO:0000313" key="1">
    <source>
        <dbReference type="EMBL" id="KAI8526016.1"/>
    </source>
</evidence>